<feature type="domain" description="Alpha-carbonic anhydrase" evidence="11">
    <location>
        <begin position="29"/>
        <end position="263"/>
    </location>
</feature>
<sequence>MGKILCSLIFSSLLLFSLKARSQEVEDERGFDYERDGEKGPVHWGELRAEWHKCKGGLMQSPIDLLHERVEVISHLGDLQINYKSSNATLKNRGHDMMMKWVDGGGYTEMNGTQYKLKQCHWHSPSEHTIDGKNFDLEAHLVHESSNGMVSVIGILYQIGEPDYFLSTIKEDLEVASNTHEEERVVGIIDPNILKMGSKQYYRYIGSLTVPPCTEDVMWTIIHQVRTVTEEQVKLLRVAVHDDSNSNARPLQPIYNRTMQLQRSKDSE</sequence>
<evidence type="ECO:0000256" key="4">
    <source>
        <dbReference type="ARBA" id="ARBA00006365"/>
    </source>
</evidence>
<dbReference type="CDD" id="cd03124">
    <property type="entry name" value="alpha_CA_prokaryotic_like"/>
    <property type="match status" value="1"/>
</dbReference>
<comment type="catalytic activity">
    <reaction evidence="9 10">
        <text>hydrogencarbonate + H(+) = CO2 + H2O</text>
        <dbReference type="Rhea" id="RHEA:10748"/>
        <dbReference type="ChEBI" id="CHEBI:15377"/>
        <dbReference type="ChEBI" id="CHEBI:15378"/>
        <dbReference type="ChEBI" id="CHEBI:16526"/>
        <dbReference type="ChEBI" id="CHEBI:17544"/>
        <dbReference type="EC" id="4.2.1.1"/>
    </reaction>
</comment>
<dbReference type="InParanoid" id="A0A1S4E3N8"/>
<dbReference type="RefSeq" id="XP_016902846.2">
    <property type="nucleotide sequence ID" value="XM_017047357.2"/>
</dbReference>
<name>A0A1S4E3N8_CUCME</name>
<dbReference type="FunCoup" id="A0A1S4E3N8">
    <property type="interactions" value="29"/>
</dbReference>
<evidence type="ECO:0000256" key="2">
    <source>
        <dbReference type="ARBA" id="ARBA00002904"/>
    </source>
</evidence>
<evidence type="ECO:0000256" key="3">
    <source>
        <dbReference type="ARBA" id="ARBA00004470"/>
    </source>
</evidence>
<keyword evidence="10" id="KW-0732">Signal</keyword>
<gene>
    <name evidence="13" type="primary">LOC103502435</name>
</gene>
<feature type="signal peptide" evidence="10">
    <location>
        <begin position="1"/>
        <end position="22"/>
    </location>
</feature>
<dbReference type="SMART" id="SM01057">
    <property type="entry name" value="Carb_anhydrase"/>
    <property type="match status" value="1"/>
</dbReference>
<dbReference type="PANTHER" id="PTHR18952">
    <property type="entry name" value="CARBONIC ANHYDRASE"/>
    <property type="match status" value="1"/>
</dbReference>
<dbReference type="Gene3D" id="3.10.200.10">
    <property type="entry name" value="Alpha carbonic anhydrase"/>
    <property type="match status" value="1"/>
</dbReference>
<comment type="similarity">
    <text evidence="10">Belongs to the alpha-carbonic anhydrase family.</text>
</comment>
<evidence type="ECO:0000256" key="8">
    <source>
        <dbReference type="ARBA" id="ARBA00023239"/>
    </source>
</evidence>
<dbReference type="Pfam" id="PF00194">
    <property type="entry name" value="Carb_anhydrase"/>
    <property type="match status" value="1"/>
</dbReference>
<dbReference type="GO" id="GO:0008270">
    <property type="term" value="F:zinc ion binding"/>
    <property type="evidence" value="ECO:0007669"/>
    <property type="project" value="UniProtKB-UniRule"/>
</dbReference>
<keyword evidence="8 10" id="KW-0456">Lyase</keyword>
<feature type="chain" id="PRO_5045000763" description="Carbonic anhydrase" evidence="10">
    <location>
        <begin position="23"/>
        <end position="268"/>
    </location>
</feature>
<protein>
    <recommendedName>
        <fullName evidence="5 10">Carbonic anhydrase</fullName>
        <ecNumber evidence="5 10">4.2.1.1</ecNumber>
    </recommendedName>
</protein>
<keyword evidence="7 10" id="KW-0862">Zinc</keyword>
<evidence type="ECO:0000256" key="9">
    <source>
        <dbReference type="ARBA" id="ARBA00048348"/>
    </source>
</evidence>
<reference evidence="13" key="1">
    <citation type="submission" date="2025-08" db="UniProtKB">
        <authorList>
            <consortium name="RefSeq"/>
        </authorList>
    </citation>
    <scope>IDENTIFICATION</scope>
    <source>
        <tissue evidence="13">Stem</tissue>
    </source>
</reference>
<dbReference type="GO" id="GO:0004089">
    <property type="term" value="F:carbonate dehydratase activity"/>
    <property type="evidence" value="ECO:0007669"/>
    <property type="project" value="UniProtKB-UniRule"/>
</dbReference>
<dbReference type="KEGG" id="cmo:103502435"/>
<keyword evidence="12" id="KW-1185">Reference proteome</keyword>
<dbReference type="PROSITE" id="PS51144">
    <property type="entry name" value="ALPHA_CA_2"/>
    <property type="match status" value="1"/>
</dbReference>
<dbReference type="PANTHER" id="PTHR18952:SF208">
    <property type="entry name" value="CARBONIC ANHYDRASE XA-RELATED"/>
    <property type="match status" value="1"/>
</dbReference>
<dbReference type="GO" id="GO:0006730">
    <property type="term" value="P:one-carbon metabolic process"/>
    <property type="evidence" value="ECO:0007669"/>
    <property type="project" value="TreeGrafter"/>
</dbReference>
<dbReference type="PROSITE" id="PS00162">
    <property type="entry name" value="ALPHA_CA_1"/>
    <property type="match status" value="1"/>
</dbReference>
<evidence type="ECO:0000256" key="1">
    <source>
        <dbReference type="ARBA" id="ARBA00001947"/>
    </source>
</evidence>
<comment type="function">
    <text evidence="2 10">Reversible hydration of carbon dioxide.</text>
</comment>
<dbReference type="InterPro" id="IPR001148">
    <property type="entry name" value="CA_dom"/>
</dbReference>
<dbReference type="GO" id="GO:0009570">
    <property type="term" value="C:chloroplast stroma"/>
    <property type="evidence" value="ECO:0007669"/>
    <property type="project" value="UniProtKB-SubCell"/>
</dbReference>
<evidence type="ECO:0000259" key="11">
    <source>
        <dbReference type="PROSITE" id="PS51144"/>
    </source>
</evidence>
<dbReference type="Proteomes" id="UP001652600">
    <property type="component" value="Chromosome 12"/>
</dbReference>
<evidence type="ECO:0000256" key="10">
    <source>
        <dbReference type="RuleBase" id="RU367011"/>
    </source>
</evidence>
<dbReference type="InterPro" id="IPR041891">
    <property type="entry name" value="Alpha_CA_prokaryot-like"/>
</dbReference>
<dbReference type="SUPFAM" id="SSF51069">
    <property type="entry name" value="Carbonic anhydrase"/>
    <property type="match status" value="1"/>
</dbReference>
<dbReference type="InterPro" id="IPR018338">
    <property type="entry name" value="Carbonic_anhydrase_a-class_CS"/>
</dbReference>
<evidence type="ECO:0000256" key="5">
    <source>
        <dbReference type="ARBA" id="ARBA00012925"/>
    </source>
</evidence>
<dbReference type="InterPro" id="IPR036398">
    <property type="entry name" value="CA_dom_sf"/>
</dbReference>
<comment type="subcellular location">
    <subcellularLocation>
        <location evidence="3">Plastid</location>
        <location evidence="3">Chloroplast stroma</location>
    </subcellularLocation>
</comment>
<accession>A0A1S4E3N8</accession>
<proteinExistence type="inferred from homology"/>
<dbReference type="InterPro" id="IPR023561">
    <property type="entry name" value="Carbonic_anhydrase_a-class"/>
</dbReference>
<dbReference type="GeneID" id="103502435"/>
<evidence type="ECO:0000256" key="7">
    <source>
        <dbReference type="ARBA" id="ARBA00022833"/>
    </source>
</evidence>
<keyword evidence="6 10" id="KW-0479">Metal-binding</keyword>
<dbReference type="AlphaFoldDB" id="A0A1S4E3N8"/>
<comment type="cofactor">
    <cofactor evidence="1 10">
        <name>Zn(2+)</name>
        <dbReference type="ChEBI" id="CHEBI:29105"/>
    </cofactor>
</comment>
<evidence type="ECO:0000313" key="12">
    <source>
        <dbReference type="Proteomes" id="UP001652600"/>
    </source>
</evidence>
<comment type="similarity">
    <text evidence="4">Belongs to the alpha-class carbonic anhydrase family.</text>
</comment>
<dbReference type="eggNOG" id="KOG0382">
    <property type="taxonomic scope" value="Eukaryota"/>
</dbReference>
<dbReference type="EC" id="4.2.1.1" evidence="5 10"/>
<evidence type="ECO:0000256" key="6">
    <source>
        <dbReference type="ARBA" id="ARBA00022723"/>
    </source>
</evidence>
<organism evidence="12 13">
    <name type="scientific">Cucumis melo</name>
    <name type="common">Muskmelon</name>
    <dbReference type="NCBI Taxonomy" id="3656"/>
    <lineage>
        <taxon>Eukaryota</taxon>
        <taxon>Viridiplantae</taxon>
        <taxon>Streptophyta</taxon>
        <taxon>Embryophyta</taxon>
        <taxon>Tracheophyta</taxon>
        <taxon>Spermatophyta</taxon>
        <taxon>Magnoliopsida</taxon>
        <taxon>eudicotyledons</taxon>
        <taxon>Gunneridae</taxon>
        <taxon>Pentapetalae</taxon>
        <taxon>rosids</taxon>
        <taxon>fabids</taxon>
        <taxon>Cucurbitales</taxon>
        <taxon>Cucurbitaceae</taxon>
        <taxon>Benincaseae</taxon>
        <taxon>Cucumis</taxon>
    </lineage>
</organism>
<evidence type="ECO:0000313" key="13">
    <source>
        <dbReference type="RefSeq" id="XP_016902846.2"/>
    </source>
</evidence>